<evidence type="ECO:0000313" key="4">
    <source>
        <dbReference type="EMBL" id="PHN01960.1"/>
    </source>
</evidence>
<dbReference type="InterPro" id="IPR036942">
    <property type="entry name" value="Beta-barrel_TonB_sf"/>
</dbReference>
<dbReference type="AlphaFoldDB" id="A0A2D0N0J9"/>
<dbReference type="SUPFAM" id="SSF56935">
    <property type="entry name" value="Porins"/>
    <property type="match status" value="1"/>
</dbReference>
<keyword evidence="2" id="KW-0472">Membrane</keyword>
<keyword evidence="5" id="KW-1185">Reference proteome</keyword>
<dbReference type="InterPro" id="IPR008969">
    <property type="entry name" value="CarboxyPept-like_regulatory"/>
</dbReference>
<keyword evidence="3" id="KW-0998">Cell outer membrane</keyword>
<protein>
    <submittedName>
        <fullName evidence="4">TonB-dependent receptor</fullName>
    </submittedName>
</protein>
<dbReference type="Pfam" id="PF13620">
    <property type="entry name" value="CarboxypepD_reg"/>
    <property type="match status" value="1"/>
</dbReference>
<dbReference type="Gene3D" id="2.60.40.1120">
    <property type="entry name" value="Carboxypeptidase-like, regulatory domain"/>
    <property type="match status" value="1"/>
</dbReference>
<dbReference type="GO" id="GO:0009279">
    <property type="term" value="C:cell outer membrane"/>
    <property type="evidence" value="ECO:0007669"/>
    <property type="project" value="UniProtKB-SubCell"/>
</dbReference>
<dbReference type="Proteomes" id="UP000223913">
    <property type="component" value="Unassembled WGS sequence"/>
</dbReference>
<evidence type="ECO:0000256" key="1">
    <source>
        <dbReference type="ARBA" id="ARBA00004442"/>
    </source>
</evidence>
<reference evidence="4 5" key="1">
    <citation type="submission" date="2017-10" db="EMBL/GenBank/DDBJ databases">
        <title>The draft genome sequence of Lewinella nigricans NBRC 102662.</title>
        <authorList>
            <person name="Wang K."/>
        </authorList>
    </citation>
    <scope>NUCLEOTIDE SEQUENCE [LARGE SCALE GENOMIC DNA]</scope>
    <source>
        <strain evidence="4 5">NBRC 102662</strain>
    </source>
</reference>
<dbReference type="EMBL" id="PDUD01000047">
    <property type="protein sequence ID" value="PHN01960.1"/>
    <property type="molecule type" value="Genomic_DNA"/>
</dbReference>
<dbReference type="SUPFAM" id="SSF49464">
    <property type="entry name" value="Carboxypeptidase regulatory domain-like"/>
    <property type="match status" value="1"/>
</dbReference>
<sequence>MRHRQILWIISLLLISASGLLAQDFTQILRGRITDTDTGQPLVGASVQLLGTDLGTITDTEGIYRLDAVPVGRYRLQVSYVGFQPVIIPEIYLTSGKEEVRDVALSEQAADLDAIVVRAPRGDVYTTSPTVKTLTVEETLRFPATFFDPARLVTTFAGVVQDNDQGNGISIRGNSPNSLLWQLEGVDIVNPNHTPNAGTFSDRVTANGGGVNILSAQLLSTSYFYTGAFPANYGNALSGIMDMRLRPGNNQQYEFTGQAGLIGLELATEGPFGTDSQASYLVNYRYSFVGLLSLLGVDVGDEDISFQDLSFNLVFPGKKGSEFTLFGMGGISENNFIAERDSSLWEIRKDRYDIRFESRMGAIGSTYKTPVGERGLWHTAAAFSILESTRLGDRLDDNYEAIRLEDDVYDQSKLSVHSFYQYKANAANRLRLGVNATLHSYDILSQQNVGSVPVSGTGDGWLFQPYVNWQSKLSAGLTSNLGLHYSHFGFNGSNAVEPRASIEWAPSSGNRWSLSYGLHSQLQQPQLYFSSASDRNQDLDLSKAHHFVLGYRKSLNSGSQITTELFYQSIFNVPVSAQSSSFSALNLLEGFIDEALVNEGTGKNYGIELSWQQFVSNGFYYLFNATAYQSKYTGSDGIERDTRFNGNYIFNATAGKEWRRISKKGKDRLWGINFRIAYLGGYRDTPIDETASRTAGRTVYETDRAFSIQQKSYFRTDLRFYLKRNKADASRTLSLDIQNLTNAENTAYSYYDAQQNAVIVQHQLGLIPMLSYRVEF</sequence>
<evidence type="ECO:0000256" key="2">
    <source>
        <dbReference type="ARBA" id="ARBA00023136"/>
    </source>
</evidence>
<dbReference type="Gene3D" id="2.40.170.20">
    <property type="entry name" value="TonB-dependent receptor, beta-barrel domain"/>
    <property type="match status" value="1"/>
</dbReference>
<accession>A0A2D0N0J9</accession>
<gene>
    <name evidence="4" type="ORF">CRP01_34780</name>
</gene>
<dbReference type="Gene3D" id="2.170.130.10">
    <property type="entry name" value="TonB-dependent receptor, plug domain"/>
    <property type="match status" value="1"/>
</dbReference>
<comment type="subcellular location">
    <subcellularLocation>
        <location evidence="1">Cell outer membrane</location>
    </subcellularLocation>
</comment>
<evidence type="ECO:0000256" key="3">
    <source>
        <dbReference type="ARBA" id="ARBA00023237"/>
    </source>
</evidence>
<organism evidence="4 5">
    <name type="scientific">Flavilitoribacter nigricans (strain ATCC 23147 / DSM 23189 / NBRC 102662 / NCIMB 1420 / SS-2)</name>
    <name type="common">Lewinella nigricans</name>
    <dbReference type="NCBI Taxonomy" id="1122177"/>
    <lineage>
        <taxon>Bacteria</taxon>
        <taxon>Pseudomonadati</taxon>
        <taxon>Bacteroidota</taxon>
        <taxon>Saprospiria</taxon>
        <taxon>Saprospirales</taxon>
        <taxon>Lewinellaceae</taxon>
        <taxon>Flavilitoribacter</taxon>
    </lineage>
</organism>
<evidence type="ECO:0000313" key="5">
    <source>
        <dbReference type="Proteomes" id="UP000223913"/>
    </source>
</evidence>
<proteinExistence type="predicted"/>
<comment type="caution">
    <text evidence="4">The sequence shown here is derived from an EMBL/GenBank/DDBJ whole genome shotgun (WGS) entry which is preliminary data.</text>
</comment>
<keyword evidence="4" id="KW-0675">Receptor</keyword>
<name>A0A2D0N0J9_FLAN2</name>
<dbReference type="OrthoDB" id="9804995at2"/>
<dbReference type="InterPro" id="IPR037066">
    <property type="entry name" value="Plug_dom_sf"/>
</dbReference>